<reference evidence="3" key="1">
    <citation type="submission" date="2023-01" db="EMBL/GenBank/DDBJ databases">
        <title>Metagenome sequencing of chrysophaentin producing Chrysophaeum taylorii.</title>
        <authorList>
            <person name="Davison J."/>
            <person name="Bewley C."/>
        </authorList>
    </citation>
    <scope>NUCLEOTIDE SEQUENCE</scope>
    <source>
        <strain evidence="3">NIES-1699</strain>
    </source>
</reference>
<proteinExistence type="predicted"/>
<dbReference type="InterPro" id="IPR018713">
    <property type="entry name" value="MPAB/Lcp_cat_dom"/>
</dbReference>
<name>A0AAD7UAC7_9STRA</name>
<dbReference type="InterPro" id="IPR046366">
    <property type="entry name" value="MPAB"/>
</dbReference>
<protein>
    <recommendedName>
        <fullName evidence="2">ER-bound oxygenase mpaB/mpaB'/Rubber oxygenase catalytic domain-containing protein</fullName>
    </recommendedName>
</protein>
<dbReference type="AlphaFoldDB" id="A0AAD7UAC7"/>
<gene>
    <name evidence="3" type="ORF">CTAYLR_003275</name>
</gene>
<keyword evidence="1" id="KW-0472">Membrane</keyword>
<dbReference type="PANTHER" id="PTHR36124:SF1">
    <property type="entry name" value="ER-BOUND OXYGENASE MPAB_MPAB'_RUBBER OXYGENASE CATALYTIC DOMAIN-CONTAINING PROTEIN"/>
    <property type="match status" value="1"/>
</dbReference>
<evidence type="ECO:0000313" key="3">
    <source>
        <dbReference type="EMBL" id="KAJ8601211.1"/>
    </source>
</evidence>
<dbReference type="PANTHER" id="PTHR36124">
    <property type="match status" value="1"/>
</dbReference>
<keyword evidence="4" id="KW-1185">Reference proteome</keyword>
<evidence type="ECO:0000256" key="1">
    <source>
        <dbReference type="SAM" id="Phobius"/>
    </source>
</evidence>
<comment type="caution">
    <text evidence="3">The sequence shown here is derived from an EMBL/GenBank/DDBJ whole genome shotgun (WGS) entry which is preliminary data.</text>
</comment>
<keyword evidence="1" id="KW-1133">Transmembrane helix</keyword>
<keyword evidence="1" id="KW-0812">Transmembrane</keyword>
<accession>A0AAD7UAC7</accession>
<evidence type="ECO:0000313" key="4">
    <source>
        <dbReference type="Proteomes" id="UP001230188"/>
    </source>
</evidence>
<feature type="domain" description="ER-bound oxygenase mpaB/mpaB'/Rubber oxygenase catalytic" evidence="2">
    <location>
        <begin position="108"/>
        <end position="247"/>
    </location>
</feature>
<organism evidence="3 4">
    <name type="scientific">Chrysophaeum taylorii</name>
    <dbReference type="NCBI Taxonomy" id="2483200"/>
    <lineage>
        <taxon>Eukaryota</taxon>
        <taxon>Sar</taxon>
        <taxon>Stramenopiles</taxon>
        <taxon>Ochrophyta</taxon>
        <taxon>Pelagophyceae</taxon>
        <taxon>Pelagomonadales</taxon>
        <taxon>Pelagomonadaceae</taxon>
        <taxon>Chrysophaeum</taxon>
    </lineage>
</organism>
<dbReference type="GO" id="GO:0016491">
    <property type="term" value="F:oxidoreductase activity"/>
    <property type="evidence" value="ECO:0007669"/>
    <property type="project" value="InterPro"/>
</dbReference>
<sequence length="334" mass="37801">MSFLLEVAAATVTSIAAVWIWIVQPKLRYRIRDSVNSSMSPREIQNLISLWEDPLLHRVSLEFALFKTYAIPSISKLLHATGEFEERCGRRYDDTDLILREIIENGATSKRGEAAVLRLNEIHGAYKIKNEDFLYTLSCFLLEPPRFFEKYGWRAFTEIEKKGFRDFWADVGTQMGIRDIPETYDAFDAFNKTFEEKNMLFAPSNKLIGDATVDLMLSGASVLKPCVVALLDERLRVAMGYDPAPRWLKFIMTRLLFLRAWVLRVLAAPRPFAIRRTVPNGDDPAKHLPVAFCVYGREYAKGYKIADLGPPNLPKSRGCPLKAKAAAAGSRAAS</sequence>
<dbReference type="Proteomes" id="UP001230188">
    <property type="component" value="Unassembled WGS sequence"/>
</dbReference>
<feature type="transmembrane region" description="Helical" evidence="1">
    <location>
        <begin position="6"/>
        <end position="23"/>
    </location>
</feature>
<dbReference type="EMBL" id="JAQMWT010000443">
    <property type="protein sequence ID" value="KAJ8601211.1"/>
    <property type="molecule type" value="Genomic_DNA"/>
</dbReference>
<dbReference type="Pfam" id="PF09995">
    <property type="entry name" value="MPAB_Lcp_cat"/>
    <property type="match status" value="1"/>
</dbReference>
<evidence type="ECO:0000259" key="2">
    <source>
        <dbReference type="Pfam" id="PF09995"/>
    </source>
</evidence>